<keyword evidence="2" id="KW-0732">Signal</keyword>
<evidence type="ECO:0000256" key="1">
    <source>
        <dbReference type="SAM" id="MobiDB-lite"/>
    </source>
</evidence>
<organism evidence="3 4">
    <name type="scientific">Stereocaulon virgatum</name>
    <dbReference type="NCBI Taxonomy" id="373712"/>
    <lineage>
        <taxon>Eukaryota</taxon>
        <taxon>Fungi</taxon>
        <taxon>Dikarya</taxon>
        <taxon>Ascomycota</taxon>
        <taxon>Pezizomycotina</taxon>
        <taxon>Lecanoromycetes</taxon>
        <taxon>OSLEUM clade</taxon>
        <taxon>Lecanoromycetidae</taxon>
        <taxon>Lecanorales</taxon>
        <taxon>Lecanorineae</taxon>
        <taxon>Stereocaulaceae</taxon>
        <taxon>Stereocaulon</taxon>
    </lineage>
</organism>
<name>A0ABR3ZYI5_9LECA</name>
<evidence type="ECO:0000313" key="3">
    <source>
        <dbReference type="EMBL" id="KAL2038757.1"/>
    </source>
</evidence>
<feature type="compositionally biased region" description="Pro residues" evidence="1">
    <location>
        <begin position="30"/>
        <end position="39"/>
    </location>
</feature>
<feature type="chain" id="PRO_5047129267" description="PEBP-like protein" evidence="2">
    <location>
        <begin position="22"/>
        <end position="200"/>
    </location>
</feature>
<gene>
    <name evidence="3" type="ORF">N7G274_008515</name>
</gene>
<evidence type="ECO:0008006" key="5">
    <source>
        <dbReference type="Google" id="ProtNLM"/>
    </source>
</evidence>
<keyword evidence="4" id="KW-1185">Reference proteome</keyword>
<feature type="region of interest" description="Disordered" evidence="1">
    <location>
        <begin position="23"/>
        <end position="91"/>
    </location>
</feature>
<proteinExistence type="predicted"/>
<evidence type="ECO:0000256" key="2">
    <source>
        <dbReference type="SAM" id="SignalP"/>
    </source>
</evidence>
<dbReference type="EMBL" id="JBEFKJ010000030">
    <property type="protein sequence ID" value="KAL2038757.1"/>
    <property type="molecule type" value="Genomic_DNA"/>
</dbReference>
<protein>
    <recommendedName>
        <fullName evidence="5">PEBP-like protein</fullName>
    </recommendedName>
</protein>
<reference evidence="3 4" key="1">
    <citation type="submission" date="2024-09" db="EMBL/GenBank/DDBJ databases">
        <title>Rethinking Asexuality: The Enigmatic Case of Functional Sexual Genes in Lepraria (Stereocaulaceae).</title>
        <authorList>
            <person name="Doellman M."/>
            <person name="Sun Y."/>
            <person name="Barcenas-Pena A."/>
            <person name="Lumbsch H.T."/>
            <person name="Grewe F."/>
        </authorList>
    </citation>
    <scope>NUCLEOTIDE SEQUENCE [LARGE SCALE GENOMIC DNA]</scope>
    <source>
        <strain evidence="3 4">Mercado 3170</strain>
    </source>
</reference>
<sequence length="200" mass="21626">MVLRTSLFTLTLALLPALALTATPPTQQQHPPPPPPPPLYTATLHHLPVTTSPPTETPQPHATPPYYPHHPHLSTLTSFTPPPNSSDPNSLTQIVIYLPNKDTSSRRLRTSATTTYAFHAPYRGRFRIVVDPATGDIVGATWHAYLLPLSSSEPLSESKLNLAHKGKGAANGEEAGTRGRGKGDFDIVPVARAPEVVYEK</sequence>
<feature type="compositionally biased region" description="Pro residues" evidence="1">
    <location>
        <begin position="55"/>
        <end position="68"/>
    </location>
</feature>
<dbReference type="Proteomes" id="UP001590950">
    <property type="component" value="Unassembled WGS sequence"/>
</dbReference>
<feature type="signal peptide" evidence="2">
    <location>
        <begin position="1"/>
        <end position="21"/>
    </location>
</feature>
<accession>A0ABR3ZYI5</accession>
<feature type="region of interest" description="Disordered" evidence="1">
    <location>
        <begin position="163"/>
        <end position="184"/>
    </location>
</feature>
<feature type="compositionally biased region" description="Basic and acidic residues" evidence="1">
    <location>
        <begin position="175"/>
        <end position="184"/>
    </location>
</feature>
<evidence type="ECO:0000313" key="4">
    <source>
        <dbReference type="Proteomes" id="UP001590950"/>
    </source>
</evidence>
<comment type="caution">
    <text evidence="3">The sequence shown here is derived from an EMBL/GenBank/DDBJ whole genome shotgun (WGS) entry which is preliminary data.</text>
</comment>